<gene>
    <name evidence="1" type="ORF">UFOVP1655_155</name>
</gene>
<organism evidence="1">
    <name type="scientific">uncultured Caudovirales phage</name>
    <dbReference type="NCBI Taxonomy" id="2100421"/>
    <lineage>
        <taxon>Viruses</taxon>
        <taxon>Duplodnaviria</taxon>
        <taxon>Heunggongvirae</taxon>
        <taxon>Uroviricota</taxon>
        <taxon>Caudoviricetes</taxon>
        <taxon>Peduoviridae</taxon>
        <taxon>Maltschvirus</taxon>
        <taxon>Maltschvirus maltsch</taxon>
    </lineage>
</organism>
<name>A0A6J5T4G4_9CAUD</name>
<reference evidence="1" key="1">
    <citation type="submission" date="2020-05" db="EMBL/GenBank/DDBJ databases">
        <authorList>
            <person name="Chiriac C."/>
            <person name="Salcher M."/>
            <person name="Ghai R."/>
            <person name="Kavagutti S V."/>
        </authorList>
    </citation>
    <scope>NUCLEOTIDE SEQUENCE</scope>
</reference>
<dbReference type="EMBL" id="LR797523">
    <property type="protein sequence ID" value="CAB4222623.1"/>
    <property type="molecule type" value="Genomic_DNA"/>
</dbReference>
<sequence>MRFIQLTKSDKVDEYYYVGIDHICYVAETANLGTSVHVTNGNSLFVTETPKEIWTLMFGK</sequence>
<accession>A0A6J5T4G4</accession>
<proteinExistence type="predicted"/>
<evidence type="ECO:0000313" key="1">
    <source>
        <dbReference type="EMBL" id="CAB4222623.1"/>
    </source>
</evidence>
<protein>
    <submittedName>
        <fullName evidence="1">Uncharacterized protein</fullName>
    </submittedName>
</protein>